<evidence type="ECO:0008006" key="10">
    <source>
        <dbReference type="Google" id="ProtNLM"/>
    </source>
</evidence>
<keyword evidence="9" id="KW-1185">Reference proteome</keyword>
<evidence type="ECO:0000256" key="4">
    <source>
        <dbReference type="ARBA" id="ARBA00022692"/>
    </source>
</evidence>
<gene>
    <name evidence="8" type="ORF">BC008_07410</name>
</gene>
<feature type="transmembrane region" description="Helical" evidence="7">
    <location>
        <begin position="111"/>
        <end position="128"/>
    </location>
</feature>
<comment type="caution">
    <text evidence="8">The sequence shown here is derived from an EMBL/GenBank/DDBJ whole genome shotgun (WGS) entry which is preliminary data.</text>
</comment>
<evidence type="ECO:0000256" key="2">
    <source>
        <dbReference type="ARBA" id="ARBA00006386"/>
    </source>
</evidence>
<dbReference type="AlphaFoldDB" id="A0A0V7ZBH3"/>
<dbReference type="Pfam" id="PF03773">
    <property type="entry name" value="ArsP_1"/>
    <property type="match status" value="1"/>
</dbReference>
<dbReference type="InterPro" id="IPR005524">
    <property type="entry name" value="DUF318"/>
</dbReference>
<dbReference type="GO" id="GO:0005886">
    <property type="term" value="C:plasma membrane"/>
    <property type="evidence" value="ECO:0007669"/>
    <property type="project" value="UniProtKB-SubCell"/>
</dbReference>
<dbReference type="RefSeq" id="WP_027842440.1">
    <property type="nucleotide sequence ID" value="NZ_LMTZ01000169.1"/>
</dbReference>
<evidence type="ECO:0000313" key="9">
    <source>
        <dbReference type="Proteomes" id="UP000053372"/>
    </source>
</evidence>
<evidence type="ECO:0000313" key="8">
    <source>
        <dbReference type="EMBL" id="KST61861.1"/>
    </source>
</evidence>
<feature type="transmembrane region" description="Helical" evidence="7">
    <location>
        <begin position="39"/>
        <end position="59"/>
    </location>
</feature>
<protein>
    <recommendedName>
        <fullName evidence="10">Permease</fullName>
    </recommendedName>
</protein>
<feature type="transmembrane region" description="Helical" evidence="7">
    <location>
        <begin position="79"/>
        <end position="99"/>
    </location>
</feature>
<name>A0A0V7ZBH3_9CYAN</name>
<dbReference type="Proteomes" id="UP000053372">
    <property type="component" value="Unassembled WGS sequence"/>
</dbReference>
<proteinExistence type="inferred from homology"/>
<evidence type="ECO:0000256" key="5">
    <source>
        <dbReference type="ARBA" id="ARBA00022989"/>
    </source>
</evidence>
<comment type="similarity">
    <text evidence="2">Belongs to the UPF0718 family.</text>
</comment>
<evidence type="ECO:0000256" key="6">
    <source>
        <dbReference type="ARBA" id="ARBA00023136"/>
    </source>
</evidence>
<accession>A0A0V7ZBH3</accession>
<dbReference type="OrthoDB" id="5465282at2"/>
<evidence type="ECO:0000256" key="7">
    <source>
        <dbReference type="SAM" id="Phobius"/>
    </source>
</evidence>
<comment type="subcellular location">
    <subcellularLocation>
        <location evidence="1">Cell membrane</location>
        <topology evidence="1">Multi-pass membrane protein</topology>
    </subcellularLocation>
</comment>
<keyword evidence="5 7" id="KW-1133">Transmembrane helix</keyword>
<reference evidence="8 9" key="1">
    <citation type="journal article" date="2015" name="Genome Announc.">
        <title>Draft Genome of the Euendolithic (true boring) Cyanobacterium Mastigocoleus testarum strain BC008.</title>
        <authorList>
            <person name="Guida B.S."/>
            <person name="Garcia-Pichel F."/>
        </authorList>
    </citation>
    <scope>NUCLEOTIDE SEQUENCE [LARGE SCALE GENOMIC DNA]</scope>
    <source>
        <strain evidence="8 9">BC008</strain>
    </source>
</reference>
<keyword evidence="6 7" id="KW-0472">Membrane</keyword>
<evidence type="ECO:0000256" key="1">
    <source>
        <dbReference type="ARBA" id="ARBA00004651"/>
    </source>
</evidence>
<sequence>MKTTFIILISAVIGLMILALSQGLDTFNSGLRISWLRLIRFLPVMVVAMLIAGFTDVLLPKALVERWLSDGSGWRGIGLGYLAGVLTPGAGLIGLPLVGTLYKAGVGPSVLVTYMTSMTTMSLMRIPLELGFCGWQLTSLRLTVSFVLPIFAGFLAHFVSPWFIKV</sequence>
<evidence type="ECO:0000256" key="3">
    <source>
        <dbReference type="ARBA" id="ARBA00022475"/>
    </source>
</evidence>
<keyword evidence="3" id="KW-1003">Cell membrane</keyword>
<keyword evidence="4 7" id="KW-0812">Transmembrane</keyword>
<organism evidence="8 9">
    <name type="scientific">Mastigocoleus testarum BC008</name>
    <dbReference type="NCBI Taxonomy" id="371196"/>
    <lineage>
        <taxon>Bacteria</taxon>
        <taxon>Bacillati</taxon>
        <taxon>Cyanobacteriota</taxon>
        <taxon>Cyanophyceae</taxon>
        <taxon>Nostocales</taxon>
        <taxon>Hapalosiphonaceae</taxon>
        <taxon>Mastigocoleus</taxon>
    </lineage>
</organism>
<feature type="transmembrane region" description="Helical" evidence="7">
    <location>
        <begin position="140"/>
        <end position="164"/>
    </location>
</feature>
<dbReference type="EMBL" id="LMTZ01000169">
    <property type="protein sequence ID" value="KST61861.1"/>
    <property type="molecule type" value="Genomic_DNA"/>
</dbReference>